<gene>
    <name evidence="3" type="ORF">Cni_G11662</name>
</gene>
<dbReference type="Proteomes" id="UP001327560">
    <property type="component" value="Chromosome 3"/>
</dbReference>
<name>A0AAQ3K6G1_9LILI</name>
<feature type="compositionally biased region" description="Basic and acidic residues" evidence="1">
    <location>
        <begin position="89"/>
        <end position="106"/>
    </location>
</feature>
<evidence type="ECO:0000313" key="3">
    <source>
        <dbReference type="EMBL" id="WOL02943.1"/>
    </source>
</evidence>
<reference evidence="3 4" key="1">
    <citation type="submission" date="2023-10" db="EMBL/GenBank/DDBJ databases">
        <title>Chromosome-scale genome assembly provides insights into flower coloration mechanisms of Canna indica.</title>
        <authorList>
            <person name="Li C."/>
        </authorList>
    </citation>
    <scope>NUCLEOTIDE SEQUENCE [LARGE SCALE GENOMIC DNA]</scope>
    <source>
        <tissue evidence="3">Flower</tissue>
    </source>
</reference>
<keyword evidence="2" id="KW-1133">Transmembrane helix</keyword>
<dbReference type="EMBL" id="CP136892">
    <property type="protein sequence ID" value="WOL02943.1"/>
    <property type="molecule type" value="Genomic_DNA"/>
</dbReference>
<keyword evidence="4" id="KW-1185">Reference proteome</keyword>
<feature type="compositionally biased region" description="Low complexity" evidence="1">
    <location>
        <begin position="107"/>
        <end position="116"/>
    </location>
</feature>
<sequence>MYIKLCVGKGSQRPSCFLSLSLLKSSSHSVAELDQDPILLGGPKGMPPRGYVLIFVFWALLTVITPTLISWSASAKPNLVAPGEQENDGIYRDGAAKEQYGKEENRSAGASSSTSSGDRKRDAQLTLTF</sequence>
<accession>A0AAQ3K6G1</accession>
<proteinExistence type="predicted"/>
<evidence type="ECO:0000256" key="1">
    <source>
        <dbReference type="SAM" id="MobiDB-lite"/>
    </source>
</evidence>
<evidence type="ECO:0000256" key="2">
    <source>
        <dbReference type="SAM" id="Phobius"/>
    </source>
</evidence>
<protein>
    <submittedName>
        <fullName evidence="3">Uncharacterized protein</fullName>
    </submittedName>
</protein>
<feature type="transmembrane region" description="Helical" evidence="2">
    <location>
        <begin position="51"/>
        <end position="69"/>
    </location>
</feature>
<keyword evidence="2" id="KW-0812">Transmembrane</keyword>
<dbReference type="AlphaFoldDB" id="A0AAQ3K6G1"/>
<feature type="region of interest" description="Disordered" evidence="1">
    <location>
        <begin position="81"/>
        <end position="129"/>
    </location>
</feature>
<dbReference type="PANTHER" id="PTHR38396">
    <property type="entry name" value="TRANSMEMBRANE PROTEIN"/>
    <property type="match status" value="1"/>
</dbReference>
<dbReference type="PANTHER" id="PTHR38396:SF1">
    <property type="entry name" value="TRANSMEMBRANE PROTEIN"/>
    <property type="match status" value="1"/>
</dbReference>
<evidence type="ECO:0000313" key="4">
    <source>
        <dbReference type="Proteomes" id="UP001327560"/>
    </source>
</evidence>
<organism evidence="3 4">
    <name type="scientific">Canna indica</name>
    <name type="common">Indian-shot</name>
    <dbReference type="NCBI Taxonomy" id="4628"/>
    <lineage>
        <taxon>Eukaryota</taxon>
        <taxon>Viridiplantae</taxon>
        <taxon>Streptophyta</taxon>
        <taxon>Embryophyta</taxon>
        <taxon>Tracheophyta</taxon>
        <taxon>Spermatophyta</taxon>
        <taxon>Magnoliopsida</taxon>
        <taxon>Liliopsida</taxon>
        <taxon>Zingiberales</taxon>
        <taxon>Cannaceae</taxon>
        <taxon>Canna</taxon>
    </lineage>
</organism>
<keyword evidence="2" id="KW-0472">Membrane</keyword>